<proteinExistence type="predicted"/>
<accession>A0A1D6EA67</accession>
<organism evidence="1">
    <name type="scientific">Zea mays</name>
    <name type="common">Maize</name>
    <dbReference type="NCBI Taxonomy" id="4577"/>
    <lineage>
        <taxon>Eukaryota</taxon>
        <taxon>Viridiplantae</taxon>
        <taxon>Streptophyta</taxon>
        <taxon>Embryophyta</taxon>
        <taxon>Tracheophyta</taxon>
        <taxon>Spermatophyta</taxon>
        <taxon>Magnoliopsida</taxon>
        <taxon>Liliopsida</taxon>
        <taxon>Poales</taxon>
        <taxon>Poaceae</taxon>
        <taxon>PACMAD clade</taxon>
        <taxon>Panicoideae</taxon>
        <taxon>Andropogonodae</taxon>
        <taxon>Andropogoneae</taxon>
        <taxon>Tripsacinae</taxon>
        <taxon>Zea</taxon>
    </lineage>
</organism>
<dbReference type="AlphaFoldDB" id="A0A1D6EA67"/>
<dbReference type="EMBL" id="CM007648">
    <property type="protein sequence ID" value="ONM17264.1"/>
    <property type="molecule type" value="Genomic_DNA"/>
</dbReference>
<protein>
    <submittedName>
        <fullName evidence="1">Zinc finger CCCH domain-containing protein 28</fullName>
    </submittedName>
</protein>
<gene>
    <name evidence="1" type="ORF">ZEAMMB73_Zm00001d003616</name>
</gene>
<sequence>MSHVPMPYPEMVCTSAEYIPRCYTVTFYGKSFFIYSSYFNDSVIWRTEKLTLFCLYF</sequence>
<name>A0A1D6EA67_MAIZE</name>
<reference evidence="1" key="1">
    <citation type="submission" date="2015-12" db="EMBL/GenBank/DDBJ databases">
        <title>Update maize B73 reference genome by single molecule sequencing technologies.</title>
        <authorList>
            <consortium name="Maize Genome Sequencing Project"/>
            <person name="Ware D."/>
        </authorList>
    </citation>
    <scope>NUCLEOTIDE SEQUENCE [LARGE SCALE GENOMIC DNA]</scope>
    <source>
        <tissue evidence="1">Seedling</tissue>
    </source>
</reference>
<evidence type="ECO:0000313" key="1">
    <source>
        <dbReference type="EMBL" id="ONM17264.1"/>
    </source>
</evidence>